<feature type="region of interest" description="Disordered" evidence="1">
    <location>
        <begin position="1"/>
        <end position="90"/>
    </location>
</feature>
<accession>A0A7S3NKZ2</accession>
<dbReference type="EMBL" id="HBIJ01012000">
    <property type="protein sequence ID" value="CAE0367441.1"/>
    <property type="molecule type" value="Transcribed_RNA"/>
</dbReference>
<feature type="compositionally biased region" description="Basic residues" evidence="1">
    <location>
        <begin position="1"/>
        <end position="13"/>
    </location>
</feature>
<evidence type="ECO:0000313" key="2">
    <source>
        <dbReference type="EMBL" id="CAE0367441.1"/>
    </source>
</evidence>
<name>A0A7S3NKZ2_9STRA</name>
<protein>
    <submittedName>
        <fullName evidence="2">Uncharacterized protein</fullName>
    </submittedName>
</protein>
<evidence type="ECO:0000256" key="1">
    <source>
        <dbReference type="SAM" id="MobiDB-lite"/>
    </source>
</evidence>
<gene>
    <name evidence="2" type="ORF">ALAG00032_LOCUS8195</name>
</gene>
<organism evidence="2">
    <name type="scientific">Aureoumbra lagunensis</name>
    <dbReference type="NCBI Taxonomy" id="44058"/>
    <lineage>
        <taxon>Eukaryota</taxon>
        <taxon>Sar</taxon>
        <taxon>Stramenopiles</taxon>
        <taxon>Ochrophyta</taxon>
        <taxon>Pelagophyceae</taxon>
        <taxon>Pelagomonadales</taxon>
        <taxon>Aureoumbra</taxon>
    </lineage>
</organism>
<dbReference type="AlphaFoldDB" id="A0A7S3NKZ2"/>
<sequence>MKKGRPKTRRKKQRTDYIKAFQQSLKSKKARSEEAEEESARGPAPGPAPRPARKRKAAAAAAAPPTRKPSARSRKTTPAAAPPTNDGISAFIVSDPESFQLPPSGPERDKYSAVSKFILKHLLHAQSDSSLKLKSCSLHVVATDQDPAFTAPSTTFEHGILTKARKRNHVQIEYDDGSTETFPYVSFFKPEDVENNSIMNEISMEFIIILPTKETRCALEAFATTSEGAFLSS</sequence>
<proteinExistence type="predicted"/>
<reference evidence="2" key="1">
    <citation type="submission" date="2021-01" db="EMBL/GenBank/DDBJ databases">
        <authorList>
            <person name="Corre E."/>
            <person name="Pelletier E."/>
            <person name="Niang G."/>
            <person name="Scheremetjew M."/>
            <person name="Finn R."/>
            <person name="Kale V."/>
            <person name="Holt S."/>
            <person name="Cochrane G."/>
            <person name="Meng A."/>
            <person name="Brown T."/>
            <person name="Cohen L."/>
        </authorList>
    </citation>
    <scope>NUCLEOTIDE SEQUENCE</scope>
    <source>
        <strain evidence="2">CCMP1510</strain>
    </source>
</reference>